<evidence type="ECO:0000256" key="6">
    <source>
        <dbReference type="ARBA" id="ARBA00035024"/>
    </source>
</evidence>
<keyword evidence="2" id="KW-0662">Pyridine nucleotide biosynthesis</keyword>
<name>A0A6B8K8D2_9HYPH</name>
<evidence type="ECO:0000256" key="1">
    <source>
        <dbReference type="ARBA" id="ARBA00010897"/>
    </source>
</evidence>
<organism evidence="12 13">
    <name type="scientific">Methylocystis heyeri</name>
    <dbReference type="NCBI Taxonomy" id="391905"/>
    <lineage>
        <taxon>Bacteria</taxon>
        <taxon>Pseudomonadati</taxon>
        <taxon>Pseudomonadota</taxon>
        <taxon>Alphaproteobacteria</taxon>
        <taxon>Hyphomicrobiales</taxon>
        <taxon>Methylocystaceae</taxon>
        <taxon>Methylocystis</taxon>
    </lineage>
</organism>
<dbReference type="SUPFAM" id="SSF51690">
    <property type="entry name" value="Nicotinate/Quinolinate PRTase C-terminal domain-like"/>
    <property type="match status" value="1"/>
</dbReference>
<keyword evidence="13" id="KW-1185">Reference proteome</keyword>
<dbReference type="CDD" id="cd01569">
    <property type="entry name" value="PBEF_like"/>
    <property type="match status" value="1"/>
</dbReference>
<dbReference type="AlphaFoldDB" id="A0A6B8K8D2"/>
<dbReference type="InterPro" id="IPR013785">
    <property type="entry name" value="Aldolase_TIM"/>
</dbReference>
<feature type="domain" description="Nicotinate/nicotinamide phosphoribosyltransferase" evidence="10">
    <location>
        <begin position="173"/>
        <end position="427"/>
    </location>
</feature>
<dbReference type="Pfam" id="PF04095">
    <property type="entry name" value="NAPRTase"/>
    <property type="match status" value="1"/>
</dbReference>
<dbReference type="NCBIfam" id="NF006629">
    <property type="entry name" value="PRK09198.1"/>
    <property type="match status" value="1"/>
</dbReference>
<evidence type="ECO:0000313" key="13">
    <source>
        <dbReference type="Proteomes" id="UP000309061"/>
    </source>
</evidence>
<evidence type="ECO:0000259" key="11">
    <source>
        <dbReference type="Pfam" id="PF18127"/>
    </source>
</evidence>
<evidence type="ECO:0000256" key="4">
    <source>
        <dbReference type="ARBA" id="ARBA00022679"/>
    </source>
</evidence>
<keyword evidence="12" id="KW-0436">Ligase</keyword>
<dbReference type="PIRSF" id="PIRSF005943">
    <property type="entry name" value="NMPRT"/>
    <property type="match status" value="1"/>
</dbReference>
<dbReference type="GO" id="GO:0009435">
    <property type="term" value="P:NAD+ biosynthetic process"/>
    <property type="evidence" value="ECO:0007669"/>
    <property type="project" value="InterPro"/>
</dbReference>
<feature type="domain" description="Nicotinamide phosphoribosyltransferase N-terminal" evidence="11">
    <location>
        <begin position="6"/>
        <end position="99"/>
    </location>
</feature>
<keyword evidence="4 12" id="KW-0808">Transferase</keyword>
<dbReference type="KEGG" id="mhey:H2LOC_001485"/>
<dbReference type="OrthoDB" id="394882at2"/>
<sequence>MTNFDNLILDVDSYKASHYLQYPPGAEYVSSYIESRGGAWPETLFFGLQIYLKNVLTKPISRSDIDEAEAVFRLHGEPFNREGWEHILKAHKGFMPVRIQAVREGIVLPTRNALVQIVNTDPEIPWIVSYLETALLRAVWYPTTVATRSLMIKKLISTALEETSDDPAGQLAFKLHDFGARGVSSKESAGIGSVAHLVNFRGTDTISALLTAQRFYDAPMAGLSIPASEHSTMTAWGQDGETSAYANMLRRFGGPGKTFAVVSDSYDVYRAVADIWGGTLKSEVETMGGTLVVRPDSGDPTVVPVNVIEILAEKFGSRINGKGFRVLPDCIRVIQGDGVNERTIAAILANLKAKGFAADNIAFGMGGALLQALDRDTMKFAMKASAIRFNGDGWRDVFKNPATDPGKASKKGRLALLREDSDWRTIREDELHADAENLLEDVFVDGRLMRDQSLDEIRRLSWP</sequence>
<feature type="binding site" evidence="9">
    <location>
        <position position="181"/>
    </location>
    <ligand>
        <name>diphosphate</name>
        <dbReference type="ChEBI" id="CHEBI:33019"/>
    </ligand>
</feature>
<evidence type="ECO:0000256" key="7">
    <source>
        <dbReference type="ARBA" id="ARBA00035036"/>
    </source>
</evidence>
<feature type="binding site" evidence="9">
    <location>
        <position position="230"/>
    </location>
    <ligand>
        <name>diphosphate</name>
        <dbReference type="ChEBI" id="CHEBI:33019"/>
    </ligand>
</feature>
<dbReference type="InterPro" id="IPR041529">
    <property type="entry name" value="DUF5598"/>
</dbReference>
<keyword evidence="3 12" id="KW-0328">Glycosyltransferase</keyword>
<evidence type="ECO:0000256" key="2">
    <source>
        <dbReference type="ARBA" id="ARBA00022642"/>
    </source>
</evidence>
<dbReference type="GO" id="GO:0016874">
    <property type="term" value="F:ligase activity"/>
    <property type="evidence" value="ECO:0007669"/>
    <property type="project" value="UniProtKB-KW"/>
</dbReference>
<dbReference type="InterPro" id="IPR041525">
    <property type="entry name" value="N/Namide_PRibTrfase"/>
</dbReference>
<dbReference type="EC" id="2.4.2.12" evidence="6"/>
<evidence type="ECO:0000256" key="8">
    <source>
        <dbReference type="ARBA" id="ARBA00047835"/>
    </source>
</evidence>
<evidence type="ECO:0000256" key="5">
    <source>
        <dbReference type="ARBA" id="ARBA00035007"/>
    </source>
</evidence>
<comment type="similarity">
    <text evidence="1">Belongs to the NAPRTase family.</text>
</comment>
<accession>A0A6B8K8D2</accession>
<dbReference type="InterPro" id="IPR016471">
    <property type="entry name" value="Nicotinamide_PRibTrfase"/>
</dbReference>
<dbReference type="GO" id="GO:0047280">
    <property type="term" value="F:nicotinamide phosphoribosyltransferase activity"/>
    <property type="evidence" value="ECO:0007669"/>
    <property type="project" value="UniProtKB-EC"/>
</dbReference>
<feature type="binding site" evidence="9">
    <location>
        <position position="294"/>
    </location>
    <ligand>
        <name>diphosphate</name>
        <dbReference type="ChEBI" id="CHEBI:33019"/>
    </ligand>
</feature>
<proteinExistence type="inferred from homology"/>
<evidence type="ECO:0000256" key="3">
    <source>
        <dbReference type="ARBA" id="ARBA00022676"/>
    </source>
</evidence>
<feature type="binding site" evidence="9">
    <location>
        <begin position="294"/>
        <end position="296"/>
    </location>
    <ligand>
        <name>beta-nicotinamide D-ribonucleotide</name>
        <dbReference type="ChEBI" id="CHEBI:14649"/>
    </ligand>
</feature>
<dbReference type="Gene3D" id="3.20.20.70">
    <property type="entry name" value="Aldolase class I"/>
    <property type="match status" value="1"/>
</dbReference>
<comment type="pathway">
    <text evidence="5">Cofactor biosynthesis; NAD(+) biosynthesis; nicotinamide D-ribonucleotide from 5-phospho-alpha-D-ribose 1-diphosphate and nicotinamide: step 1/1.</text>
</comment>
<gene>
    <name evidence="12" type="ORF">H2LOC_001485</name>
</gene>
<dbReference type="PANTHER" id="PTHR43816">
    <property type="entry name" value="NICOTINAMIDE PHOSPHORIBOSYLTRANSFERASE"/>
    <property type="match status" value="1"/>
</dbReference>
<evidence type="ECO:0000313" key="12">
    <source>
        <dbReference type="EMBL" id="QGM44474.1"/>
    </source>
</evidence>
<feature type="binding site" evidence="9">
    <location>
        <position position="375"/>
    </location>
    <ligand>
        <name>beta-nicotinamide D-ribonucleotide</name>
        <dbReference type="ChEBI" id="CHEBI:14649"/>
    </ligand>
</feature>
<reference evidence="12 13" key="1">
    <citation type="submission" date="2019-11" db="EMBL/GenBank/DDBJ databases">
        <title>The genome sequence of Methylocystis heyeri.</title>
        <authorList>
            <person name="Oshkin I.Y."/>
            <person name="Miroshnikov K."/>
            <person name="Dedysh S.N."/>
        </authorList>
    </citation>
    <scope>NUCLEOTIDE SEQUENCE [LARGE SCALE GENOMIC DNA]</scope>
    <source>
        <strain evidence="12 13">H2</strain>
    </source>
</reference>
<comment type="catalytic activity">
    <reaction evidence="8">
        <text>beta-nicotinamide D-ribonucleotide + diphosphate = 5-phospho-alpha-D-ribose 1-diphosphate + nicotinamide + H(+)</text>
        <dbReference type="Rhea" id="RHEA:16149"/>
        <dbReference type="ChEBI" id="CHEBI:14649"/>
        <dbReference type="ChEBI" id="CHEBI:15378"/>
        <dbReference type="ChEBI" id="CHEBI:17154"/>
        <dbReference type="ChEBI" id="CHEBI:33019"/>
        <dbReference type="ChEBI" id="CHEBI:58017"/>
        <dbReference type="EC" id="2.4.2.12"/>
    </reaction>
    <physiologicalReaction direction="right-to-left" evidence="8">
        <dbReference type="Rhea" id="RHEA:16151"/>
    </physiologicalReaction>
</comment>
<feature type="binding site" evidence="9">
    <location>
        <position position="367"/>
    </location>
    <ligand>
        <name>beta-nicotinamide D-ribonucleotide</name>
        <dbReference type="ChEBI" id="CHEBI:14649"/>
    </ligand>
</feature>
<evidence type="ECO:0000259" key="10">
    <source>
        <dbReference type="Pfam" id="PF04095"/>
    </source>
</evidence>
<dbReference type="Pfam" id="PF18127">
    <property type="entry name" value="NAMPT_N"/>
    <property type="match status" value="1"/>
</dbReference>
<dbReference type="PANTHER" id="PTHR43816:SF1">
    <property type="entry name" value="NICOTINAMIDE PHOSPHORIBOSYLTRANSFERASE"/>
    <property type="match status" value="1"/>
</dbReference>
<evidence type="ECO:0000256" key="9">
    <source>
        <dbReference type="PIRSR" id="PIRSR005943-1"/>
    </source>
</evidence>
<dbReference type="RefSeq" id="WP_136494776.1">
    <property type="nucleotide sequence ID" value="NZ_CP046052.1"/>
</dbReference>
<dbReference type="Proteomes" id="UP000309061">
    <property type="component" value="Chromosome"/>
</dbReference>
<dbReference type="InterPro" id="IPR036068">
    <property type="entry name" value="Nicotinate_pribotase-like_C"/>
</dbReference>
<feature type="binding site" evidence="9">
    <location>
        <begin position="336"/>
        <end position="337"/>
    </location>
    <ligand>
        <name>beta-nicotinamide D-ribonucleotide</name>
        <dbReference type="ChEBI" id="CHEBI:14649"/>
    </ligand>
</feature>
<protein>
    <recommendedName>
        <fullName evidence="7">Nicotinamide phosphoribosyltransferase</fullName>
        <ecNumber evidence="6">2.4.2.12</ecNumber>
    </recommendedName>
</protein>
<feature type="binding site" evidence="9">
    <location>
        <position position="204"/>
    </location>
    <ligand>
        <name>beta-nicotinamide D-ribonucleotide</name>
        <dbReference type="ChEBI" id="CHEBI:14649"/>
    </ligand>
</feature>
<dbReference type="EMBL" id="CP046052">
    <property type="protein sequence ID" value="QGM44474.1"/>
    <property type="molecule type" value="Genomic_DNA"/>
</dbReference>